<gene>
    <name evidence="2" type="ORF">METZ01_LOCUS21274</name>
</gene>
<dbReference type="PROSITE" id="PS50995">
    <property type="entry name" value="HTH_MARR_2"/>
    <property type="match status" value="1"/>
</dbReference>
<reference evidence="2" key="1">
    <citation type="submission" date="2018-05" db="EMBL/GenBank/DDBJ databases">
        <authorList>
            <person name="Lanie J.A."/>
            <person name="Ng W.-L."/>
            <person name="Kazmierczak K.M."/>
            <person name="Andrzejewski T.M."/>
            <person name="Davidsen T.M."/>
            <person name="Wayne K.J."/>
            <person name="Tettelin H."/>
            <person name="Glass J.I."/>
            <person name="Rusch D."/>
            <person name="Podicherti R."/>
            <person name="Tsui H.-C.T."/>
            <person name="Winkler M.E."/>
        </authorList>
    </citation>
    <scope>NUCLEOTIDE SEQUENCE</scope>
</reference>
<proteinExistence type="predicted"/>
<dbReference type="AlphaFoldDB" id="A0A381PN99"/>
<dbReference type="InterPro" id="IPR036390">
    <property type="entry name" value="WH_DNA-bd_sf"/>
</dbReference>
<evidence type="ECO:0000313" key="2">
    <source>
        <dbReference type="EMBL" id="SUZ68420.1"/>
    </source>
</evidence>
<name>A0A381PN99_9ZZZZ</name>
<dbReference type="PANTHER" id="PTHR33164:SF105">
    <property type="entry name" value="TRANSCRIPTIONAL REPRESSOR PROTEIN-RELATED"/>
    <property type="match status" value="1"/>
</dbReference>
<dbReference type="Pfam" id="PF12802">
    <property type="entry name" value="MarR_2"/>
    <property type="match status" value="1"/>
</dbReference>
<dbReference type="InterPro" id="IPR000835">
    <property type="entry name" value="HTH_MarR-typ"/>
</dbReference>
<protein>
    <recommendedName>
        <fullName evidence="1">HTH marR-type domain-containing protein</fullName>
    </recommendedName>
</protein>
<dbReference type="GO" id="GO:0006950">
    <property type="term" value="P:response to stress"/>
    <property type="evidence" value="ECO:0007669"/>
    <property type="project" value="TreeGrafter"/>
</dbReference>
<sequence>VDAERQRAADVKSDVHLEDRVVDGAEVGSEVDRGAAREILRGCVFSRTRMLDRVLSRIFDNSLAPLRVRASQLTVLALIAAMEGLRAADVARYLEMDKSTVSRSLALLRARGWVEESAWPTKKLNRLEVTPEGRALLDETLVPWRSAVENARETLGEESVEMLRGAAASFLRLRASK</sequence>
<dbReference type="InterPro" id="IPR039422">
    <property type="entry name" value="MarR/SlyA-like"/>
</dbReference>
<feature type="domain" description="HTH marR-type" evidence="1">
    <location>
        <begin position="41"/>
        <end position="172"/>
    </location>
</feature>
<dbReference type="EMBL" id="UINC01001038">
    <property type="protein sequence ID" value="SUZ68420.1"/>
    <property type="molecule type" value="Genomic_DNA"/>
</dbReference>
<dbReference type="GO" id="GO:0003700">
    <property type="term" value="F:DNA-binding transcription factor activity"/>
    <property type="evidence" value="ECO:0007669"/>
    <property type="project" value="InterPro"/>
</dbReference>
<feature type="non-terminal residue" evidence="2">
    <location>
        <position position="1"/>
    </location>
</feature>
<dbReference type="Gene3D" id="1.10.10.10">
    <property type="entry name" value="Winged helix-like DNA-binding domain superfamily/Winged helix DNA-binding domain"/>
    <property type="match status" value="1"/>
</dbReference>
<evidence type="ECO:0000259" key="1">
    <source>
        <dbReference type="PROSITE" id="PS50995"/>
    </source>
</evidence>
<accession>A0A381PN99</accession>
<organism evidence="2">
    <name type="scientific">marine metagenome</name>
    <dbReference type="NCBI Taxonomy" id="408172"/>
    <lineage>
        <taxon>unclassified sequences</taxon>
        <taxon>metagenomes</taxon>
        <taxon>ecological metagenomes</taxon>
    </lineage>
</organism>
<dbReference type="InterPro" id="IPR036388">
    <property type="entry name" value="WH-like_DNA-bd_sf"/>
</dbReference>
<dbReference type="SUPFAM" id="SSF46785">
    <property type="entry name" value="Winged helix' DNA-binding domain"/>
    <property type="match status" value="1"/>
</dbReference>
<dbReference type="PANTHER" id="PTHR33164">
    <property type="entry name" value="TRANSCRIPTIONAL REGULATOR, MARR FAMILY"/>
    <property type="match status" value="1"/>
</dbReference>